<dbReference type="Proteomes" id="UP000244089">
    <property type="component" value="Unassembled WGS sequence"/>
</dbReference>
<name>A0A2T5RL38_9FIRM</name>
<dbReference type="PANTHER" id="PTHR30399:SF1">
    <property type="entry name" value="UTP PYROPHOSPHATASE"/>
    <property type="match status" value="1"/>
</dbReference>
<accession>A0A2T5RL38</accession>
<sequence length="243" mass="28730">MNKIKLKNQEYKFKIIRSSRKTIGIIVNADQELLVRSPKRTSIRQIKSLLTQKEDWIIKKLAKMSEIKAPPKSKDFISGETFLYLGKEFKLKLAAEVDLNDIKVILEQDRMVVYYPAELEENKQKRKTAVRAQLISWYRSQAKIKINELINIHKNNLAVEPNRIVIKKQKKRWGSCSSKKNLNFNWKIIMAPIFVIEYLVVHELVHLIHPNHSKKFWQTVAEIIPDYEAKKEWLRINGRRLTI</sequence>
<dbReference type="InterPro" id="IPR002725">
    <property type="entry name" value="YgjP-like_metallopeptidase"/>
</dbReference>
<dbReference type="EMBL" id="QAXS01000009">
    <property type="protein sequence ID" value="PTV99840.1"/>
    <property type="molecule type" value="Genomic_DNA"/>
</dbReference>
<reference evidence="2 3" key="1">
    <citation type="submission" date="2018-04" db="EMBL/GenBank/DDBJ databases">
        <title>Subsurface microbial communities from deep shales in Ohio and West Virginia, USA.</title>
        <authorList>
            <person name="Wrighton K."/>
        </authorList>
    </citation>
    <scope>NUCLEOTIDE SEQUENCE [LARGE SCALE GENOMIC DNA]</scope>
    <source>
        <strain evidence="2 3">WC1</strain>
    </source>
</reference>
<comment type="caution">
    <text evidence="2">The sequence shown here is derived from an EMBL/GenBank/DDBJ whole genome shotgun (WGS) entry which is preliminary data.</text>
</comment>
<evidence type="ECO:0000313" key="3">
    <source>
        <dbReference type="Proteomes" id="UP000244089"/>
    </source>
</evidence>
<evidence type="ECO:0000313" key="2">
    <source>
        <dbReference type="EMBL" id="PTV99840.1"/>
    </source>
</evidence>
<proteinExistence type="predicted"/>
<dbReference type="Pfam" id="PF01863">
    <property type="entry name" value="YgjP-like"/>
    <property type="match status" value="1"/>
</dbReference>
<dbReference type="RefSeq" id="WP_108139430.1">
    <property type="nucleotide sequence ID" value="NZ_QAXS01000009.1"/>
</dbReference>
<evidence type="ECO:0000259" key="1">
    <source>
        <dbReference type="Pfam" id="PF01863"/>
    </source>
</evidence>
<dbReference type="CDD" id="cd07344">
    <property type="entry name" value="M48_yhfN_like"/>
    <property type="match status" value="1"/>
</dbReference>
<protein>
    <recommendedName>
        <fullName evidence="1">YgjP-like metallopeptidase domain-containing protein</fullName>
    </recommendedName>
</protein>
<feature type="domain" description="YgjP-like metallopeptidase" evidence="1">
    <location>
        <begin position="21"/>
        <end position="235"/>
    </location>
</feature>
<dbReference type="InterPro" id="IPR053136">
    <property type="entry name" value="UTP_pyrophosphatase-like"/>
</dbReference>
<dbReference type="OrthoDB" id="9811177at2"/>
<dbReference type="Gene3D" id="3.30.2010.10">
    <property type="entry name" value="Metalloproteases ('zincins'), catalytic domain"/>
    <property type="match status" value="1"/>
</dbReference>
<gene>
    <name evidence="2" type="ORF">C8C76_10962</name>
</gene>
<dbReference type="AlphaFoldDB" id="A0A2T5RL38"/>
<dbReference type="PANTHER" id="PTHR30399">
    <property type="entry name" value="UNCHARACTERIZED PROTEIN YGJP"/>
    <property type="match status" value="1"/>
</dbReference>
<organism evidence="2 3">
    <name type="scientific">Halanaerobium saccharolyticum</name>
    <dbReference type="NCBI Taxonomy" id="43595"/>
    <lineage>
        <taxon>Bacteria</taxon>
        <taxon>Bacillati</taxon>
        <taxon>Bacillota</taxon>
        <taxon>Clostridia</taxon>
        <taxon>Halanaerobiales</taxon>
        <taxon>Halanaerobiaceae</taxon>
        <taxon>Halanaerobium</taxon>
    </lineage>
</organism>